<keyword evidence="4 7" id="KW-1133">Transmembrane helix</keyword>
<comment type="caution">
    <text evidence="9">The sequence shown here is derived from an EMBL/GenBank/DDBJ whole genome shotgun (WGS) entry which is preliminary data.</text>
</comment>
<feature type="transmembrane region" description="Helical" evidence="7">
    <location>
        <begin position="399"/>
        <end position="421"/>
    </location>
</feature>
<dbReference type="GO" id="GO:0005886">
    <property type="term" value="C:plasma membrane"/>
    <property type="evidence" value="ECO:0007669"/>
    <property type="project" value="UniProtKB-SubCell"/>
</dbReference>
<evidence type="ECO:0000256" key="6">
    <source>
        <dbReference type="SAM" id="MobiDB-lite"/>
    </source>
</evidence>
<dbReference type="InterPro" id="IPR011701">
    <property type="entry name" value="MFS"/>
</dbReference>
<protein>
    <submittedName>
        <fullName evidence="9">MFS family permease</fullName>
    </submittedName>
</protein>
<feature type="transmembrane region" description="Helical" evidence="7">
    <location>
        <begin position="329"/>
        <end position="349"/>
    </location>
</feature>
<dbReference type="PROSITE" id="PS50850">
    <property type="entry name" value="MFS"/>
    <property type="match status" value="1"/>
</dbReference>
<feature type="transmembrane region" description="Helical" evidence="7">
    <location>
        <begin position="173"/>
        <end position="192"/>
    </location>
</feature>
<accession>A0A7Y9YE10</accession>
<sequence>MSAPTDGPVTRSRLLLGLAAGAVAFAAADTYVVVLALVDMMQGIGLSPEQLQRAAPIVSGFLLGYVAMLPLIGRIADLRGRVPVLIAALVVFAFGSILTAAAYDMTTMVGGRFLQGVGGGGLVPATLALVADLYPVHRRAIPLGIVSAVQEIGSVLGPLLGAVVLAVADWRAIFLLNLAVGLVLAAAIAAVAGREQLVEQRGAPATSGPPPVVEQGGAPATSGPPPVVEQRGAPATSGRRDHLDWLGVLLLLLAMVAGALVFQPPTQLLTDLTWGQLFIPFVDDGGRWLTPVGAVAIAAVVLLLVRTLTARRPLVDLRAWGRSLREADLVGATYLAVALGGVILAFATADPKVEVFSEQGWWYLLGAAIGTVAFVVHLRRAEAPLLPRGTLAARPAWGSVVVSFFVGAALIAALIDVPLFARTTVYPESQLMAALVLLRFLAALPVGAVVGGYLTRSLPAGVVTAAGMLMASGGFLAMSRWDITSLESWTSTVPLVVGGFGFGLALAPVNAAILASTADAVHGVASAMVVVARMVGMLVGISALTTIGLRRYYAEQAGVPPVQEVCPAGTTRCSEYSDLLKAAGIAQEQTVFLGAAGCALVAAVLALVLLRGAATRGTATRTGLGIG</sequence>
<feature type="transmembrane region" description="Helical" evidence="7">
    <location>
        <begin position="243"/>
        <end position="262"/>
    </location>
</feature>
<feature type="transmembrane region" description="Helical" evidence="7">
    <location>
        <begin position="461"/>
        <end position="481"/>
    </location>
</feature>
<dbReference type="SUPFAM" id="SSF103473">
    <property type="entry name" value="MFS general substrate transporter"/>
    <property type="match status" value="2"/>
</dbReference>
<dbReference type="RefSeq" id="WP_179531315.1">
    <property type="nucleotide sequence ID" value="NZ_BAAAPP010000010.1"/>
</dbReference>
<evidence type="ECO:0000256" key="1">
    <source>
        <dbReference type="ARBA" id="ARBA00004429"/>
    </source>
</evidence>
<evidence type="ECO:0000256" key="4">
    <source>
        <dbReference type="ARBA" id="ARBA00022989"/>
    </source>
</evidence>
<keyword evidence="3 7" id="KW-0812">Transmembrane</keyword>
<feature type="transmembrane region" description="Helical" evidence="7">
    <location>
        <begin position="84"/>
        <end position="103"/>
    </location>
</feature>
<dbReference type="Pfam" id="PF07690">
    <property type="entry name" value="MFS_1"/>
    <property type="match status" value="1"/>
</dbReference>
<dbReference type="PANTHER" id="PTHR23501:SF191">
    <property type="entry name" value="VACUOLAR BASIC AMINO ACID TRANSPORTER 4"/>
    <property type="match status" value="1"/>
</dbReference>
<evidence type="ECO:0000313" key="10">
    <source>
        <dbReference type="Proteomes" id="UP000537326"/>
    </source>
</evidence>
<feature type="transmembrane region" description="Helical" evidence="7">
    <location>
        <begin position="591"/>
        <end position="610"/>
    </location>
</feature>
<reference evidence="9 10" key="1">
    <citation type="submission" date="2020-07" db="EMBL/GenBank/DDBJ databases">
        <title>Sequencing the genomes of 1000 actinobacteria strains.</title>
        <authorList>
            <person name="Klenk H.-P."/>
        </authorList>
    </citation>
    <scope>NUCLEOTIDE SEQUENCE [LARGE SCALE GENOMIC DNA]</scope>
    <source>
        <strain evidence="9 10">DSM 18248</strain>
    </source>
</reference>
<feature type="transmembrane region" description="Helical" evidence="7">
    <location>
        <begin position="109"/>
        <end position="131"/>
    </location>
</feature>
<feature type="transmembrane region" description="Helical" evidence="7">
    <location>
        <begin position="54"/>
        <end position="72"/>
    </location>
</feature>
<keyword evidence="10" id="KW-1185">Reference proteome</keyword>
<feature type="transmembrane region" description="Helical" evidence="7">
    <location>
        <begin position="361"/>
        <end position="378"/>
    </location>
</feature>
<organism evidence="9 10">
    <name type="scientific">Nocardioides marinus</name>
    <dbReference type="NCBI Taxonomy" id="374514"/>
    <lineage>
        <taxon>Bacteria</taxon>
        <taxon>Bacillati</taxon>
        <taxon>Actinomycetota</taxon>
        <taxon>Actinomycetes</taxon>
        <taxon>Propionibacteriales</taxon>
        <taxon>Nocardioidaceae</taxon>
        <taxon>Nocardioides</taxon>
    </lineage>
</organism>
<feature type="transmembrane region" description="Helical" evidence="7">
    <location>
        <begin position="527"/>
        <end position="549"/>
    </location>
</feature>
<dbReference type="Proteomes" id="UP000537326">
    <property type="component" value="Unassembled WGS sequence"/>
</dbReference>
<comment type="subcellular location">
    <subcellularLocation>
        <location evidence="1">Cell inner membrane</location>
        <topology evidence="1">Multi-pass membrane protein</topology>
    </subcellularLocation>
</comment>
<evidence type="ECO:0000259" key="8">
    <source>
        <dbReference type="PROSITE" id="PS50850"/>
    </source>
</evidence>
<keyword evidence="2" id="KW-0813">Transport</keyword>
<dbReference type="InterPro" id="IPR020846">
    <property type="entry name" value="MFS_dom"/>
</dbReference>
<feature type="transmembrane region" description="Helical" evidence="7">
    <location>
        <begin position="493"/>
        <end position="515"/>
    </location>
</feature>
<evidence type="ECO:0000313" key="9">
    <source>
        <dbReference type="EMBL" id="NYI10485.1"/>
    </source>
</evidence>
<dbReference type="Gene3D" id="1.20.1250.20">
    <property type="entry name" value="MFS general substrate transporter like domains"/>
    <property type="match status" value="1"/>
</dbReference>
<feature type="region of interest" description="Disordered" evidence="6">
    <location>
        <begin position="201"/>
        <end position="238"/>
    </location>
</feature>
<feature type="domain" description="Major facilitator superfamily (MFS) profile" evidence="8">
    <location>
        <begin position="15"/>
        <end position="535"/>
    </location>
</feature>
<evidence type="ECO:0000256" key="3">
    <source>
        <dbReference type="ARBA" id="ARBA00022692"/>
    </source>
</evidence>
<feature type="transmembrane region" description="Helical" evidence="7">
    <location>
        <begin position="143"/>
        <end position="167"/>
    </location>
</feature>
<name>A0A7Y9YE10_9ACTN</name>
<dbReference type="AlphaFoldDB" id="A0A7Y9YE10"/>
<evidence type="ECO:0000256" key="2">
    <source>
        <dbReference type="ARBA" id="ARBA00022448"/>
    </source>
</evidence>
<dbReference type="InterPro" id="IPR036259">
    <property type="entry name" value="MFS_trans_sf"/>
</dbReference>
<feature type="transmembrane region" description="Helical" evidence="7">
    <location>
        <begin position="433"/>
        <end position="454"/>
    </location>
</feature>
<dbReference type="PANTHER" id="PTHR23501">
    <property type="entry name" value="MAJOR FACILITATOR SUPERFAMILY"/>
    <property type="match status" value="1"/>
</dbReference>
<gene>
    <name evidence="9" type="ORF">BKA05_002000</name>
</gene>
<keyword evidence="5 7" id="KW-0472">Membrane</keyword>
<feature type="transmembrane region" description="Helical" evidence="7">
    <location>
        <begin position="288"/>
        <end position="308"/>
    </location>
</feature>
<dbReference type="Gene3D" id="1.20.1720.10">
    <property type="entry name" value="Multidrug resistance protein D"/>
    <property type="match status" value="1"/>
</dbReference>
<dbReference type="EMBL" id="JACBZI010000001">
    <property type="protein sequence ID" value="NYI10485.1"/>
    <property type="molecule type" value="Genomic_DNA"/>
</dbReference>
<evidence type="ECO:0000256" key="5">
    <source>
        <dbReference type="ARBA" id="ARBA00023136"/>
    </source>
</evidence>
<dbReference type="GO" id="GO:0022857">
    <property type="term" value="F:transmembrane transporter activity"/>
    <property type="evidence" value="ECO:0007669"/>
    <property type="project" value="InterPro"/>
</dbReference>
<proteinExistence type="predicted"/>
<evidence type="ECO:0000256" key="7">
    <source>
        <dbReference type="SAM" id="Phobius"/>
    </source>
</evidence>